<dbReference type="AlphaFoldDB" id="A0AAD2GSZ5"/>
<comment type="caution">
    <text evidence="2">The sequence shown here is derived from an EMBL/GenBank/DDBJ whole genome shotgun (WGS) entry which is preliminary data.</text>
</comment>
<evidence type="ECO:0000313" key="2">
    <source>
        <dbReference type="EMBL" id="CAK5262807.1"/>
    </source>
</evidence>
<accession>A0AAD2GSZ5</accession>
<proteinExistence type="predicted"/>
<dbReference type="EMBL" id="CAVNYO010000026">
    <property type="protein sequence ID" value="CAK5262807.1"/>
    <property type="molecule type" value="Genomic_DNA"/>
</dbReference>
<evidence type="ECO:0000256" key="1">
    <source>
        <dbReference type="SAM" id="MobiDB-lite"/>
    </source>
</evidence>
<name>A0AAD2GSZ5_9AGAR</name>
<protein>
    <submittedName>
        <fullName evidence="2">Uncharacterized protein</fullName>
    </submittedName>
</protein>
<dbReference type="Proteomes" id="UP001295794">
    <property type="component" value="Unassembled WGS sequence"/>
</dbReference>
<reference evidence="2" key="1">
    <citation type="submission" date="2023-11" db="EMBL/GenBank/DDBJ databases">
        <authorList>
            <person name="De Vega J J."/>
            <person name="De Vega J J."/>
        </authorList>
    </citation>
    <scope>NUCLEOTIDE SEQUENCE</scope>
</reference>
<organism evidence="2 3">
    <name type="scientific">Mycena citricolor</name>
    <dbReference type="NCBI Taxonomy" id="2018698"/>
    <lineage>
        <taxon>Eukaryota</taxon>
        <taxon>Fungi</taxon>
        <taxon>Dikarya</taxon>
        <taxon>Basidiomycota</taxon>
        <taxon>Agaricomycotina</taxon>
        <taxon>Agaricomycetes</taxon>
        <taxon>Agaricomycetidae</taxon>
        <taxon>Agaricales</taxon>
        <taxon>Marasmiineae</taxon>
        <taxon>Mycenaceae</taxon>
        <taxon>Mycena</taxon>
    </lineage>
</organism>
<feature type="region of interest" description="Disordered" evidence="1">
    <location>
        <begin position="18"/>
        <end position="66"/>
    </location>
</feature>
<gene>
    <name evidence="2" type="ORF">MYCIT1_LOCUS1817</name>
</gene>
<evidence type="ECO:0000313" key="3">
    <source>
        <dbReference type="Proteomes" id="UP001295794"/>
    </source>
</evidence>
<sequence>MYTRTTFSIIPGYVASGSAPTRVPSHRRRAPSSVKSIMKTRPRRDSVASDISDTSTLCGGGDEEDEDEENLKGAISFCQDVVVCTIDARAPHPSRWTLLLDTVSLQRRKFPLLHKGPRETLRLKKSVVAETEMSQ</sequence>
<keyword evidence="3" id="KW-1185">Reference proteome</keyword>